<dbReference type="AlphaFoldDB" id="A0A4U8YVI6"/>
<dbReference type="EMBL" id="CAADHO010000018">
    <property type="protein sequence ID" value="VFQ47459.1"/>
    <property type="molecule type" value="Genomic_DNA"/>
</dbReference>
<evidence type="ECO:0000313" key="3">
    <source>
        <dbReference type="Proteomes" id="UP000507962"/>
    </source>
</evidence>
<evidence type="ECO:0000259" key="1">
    <source>
        <dbReference type="Pfam" id="PF00534"/>
    </source>
</evidence>
<gene>
    <name evidence="2" type="ORF">MSL71_51590</name>
</gene>
<proteinExistence type="predicted"/>
<feature type="domain" description="Glycosyl transferase family 1" evidence="1">
    <location>
        <begin position="183"/>
        <end position="339"/>
    </location>
</feature>
<keyword evidence="2" id="KW-0808">Transferase</keyword>
<dbReference type="PANTHER" id="PTHR45947:SF14">
    <property type="entry name" value="SLL1723 PROTEIN"/>
    <property type="match status" value="1"/>
</dbReference>
<protein>
    <submittedName>
        <fullName evidence="2">Glycosyl transferase family 1</fullName>
    </submittedName>
</protein>
<keyword evidence="3" id="KW-1185">Reference proteome</keyword>
<organism evidence="2 3">
    <name type="scientific">Desulfoluna butyratoxydans</name>
    <dbReference type="NCBI Taxonomy" id="231438"/>
    <lineage>
        <taxon>Bacteria</taxon>
        <taxon>Pseudomonadati</taxon>
        <taxon>Thermodesulfobacteriota</taxon>
        <taxon>Desulfobacteria</taxon>
        <taxon>Desulfobacterales</taxon>
        <taxon>Desulfolunaceae</taxon>
        <taxon>Desulfoluna</taxon>
    </lineage>
</organism>
<dbReference type="RefSeq" id="WP_180147300.1">
    <property type="nucleotide sequence ID" value="NZ_CAADHO010000018.1"/>
</dbReference>
<dbReference type="InterPro" id="IPR050194">
    <property type="entry name" value="Glycosyltransferase_grp1"/>
</dbReference>
<dbReference type="CDD" id="cd03801">
    <property type="entry name" value="GT4_PimA-like"/>
    <property type="match status" value="1"/>
</dbReference>
<dbReference type="InterPro" id="IPR001296">
    <property type="entry name" value="Glyco_trans_1"/>
</dbReference>
<dbReference type="Pfam" id="PF00534">
    <property type="entry name" value="Glycos_transf_1"/>
    <property type="match status" value="1"/>
</dbReference>
<dbReference type="Gene3D" id="3.40.50.2000">
    <property type="entry name" value="Glycogen Phosphorylase B"/>
    <property type="match status" value="2"/>
</dbReference>
<evidence type="ECO:0000313" key="2">
    <source>
        <dbReference type="EMBL" id="VFQ47459.1"/>
    </source>
</evidence>
<accession>A0A4U8YVI6</accession>
<dbReference type="Proteomes" id="UP000507962">
    <property type="component" value="Unassembled WGS sequence"/>
</dbReference>
<dbReference type="SUPFAM" id="SSF53756">
    <property type="entry name" value="UDP-Glycosyltransferase/glycogen phosphorylase"/>
    <property type="match status" value="1"/>
</dbReference>
<reference evidence="2 3" key="1">
    <citation type="submission" date="2019-03" db="EMBL/GenBank/DDBJ databases">
        <authorList>
            <person name="Nijsse B."/>
        </authorList>
    </citation>
    <scope>NUCLEOTIDE SEQUENCE [LARGE SCALE GENOMIC DNA]</scope>
    <source>
        <strain evidence="2">Desulfoluna butyratoxydans MSL71</strain>
    </source>
</reference>
<sequence>MKILIINQHMADALGGSETQCDLIAKELYSRGHDVSYAAVDGSDNHRYSDFPYSIYPLNLKNNDLESFLRKHTPDIIYWRYNKNFLRKSVRVFGLMNIPFVFAISHINDTKRFSYKPVPIGSLKAIPKAVAKITLQMLRSAWNYSAIRKSNAVTSNNKSFLKKLTHDERFGIWNAVNLASTQFNWPRPYICWVANIKAEKRPEKFIWIAKQISKHVPNVDCLMVGPVRQDTYTSTIQRACKDHANFHYLGPKKPEEVNGILAESLCLVHTCAPEGFPNIFIQAWSQVIPTITLDFDPDGLIANEKLGFVSGNDDQMLEDILCILKEEEIRSAIGHRARNFARYNFSVDRLGDEVEKVFIDTINRYSSEHCGPE</sequence>
<dbReference type="PANTHER" id="PTHR45947">
    <property type="entry name" value="SULFOQUINOVOSYL TRANSFERASE SQD2"/>
    <property type="match status" value="1"/>
</dbReference>
<dbReference type="GO" id="GO:0016757">
    <property type="term" value="F:glycosyltransferase activity"/>
    <property type="evidence" value="ECO:0007669"/>
    <property type="project" value="InterPro"/>
</dbReference>
<name>A0A4U8YVI6_9BACT</name>